<keyword evidence="1" id="KW-0732">Signal</keyword>
<feature type="chain" id="PRO_5032735485" description="General secretion pathway protein N" evidence="1">
    <location>
        <begin position="19"/>
        <end position="245"/>
    </location>
</feature>
<proteinExistence type="predicted"/>
<dbReference type="OrthoDB" id="9809549at2"/>
<gene>
    <name evidence="2" type="ORF">HNQ51_000461</name>
</gene>
<protein>
    <recommendedName>
        <fullName evidence="4">General secretion pathway protein N</fullName>
    </recommendedName>
</protein>
<keyword evidence="3" id="KW-1185">Reference proteome</keyword>
<comment type="caution">
    <text evidence="2">The sequence shown here is derived from an EMBL/GenBank/DDBJ whole genome shotgun (WGS) entry which is preliminary data.</text>
</comment>
<accession>A0A840S185</accession>
<dbReference type="Proteomes" id="UP000554837">
    <property type="component" value="Unassembled WGS sequence"/>
</dbReference>
<evidence type="ECO:0008006" key="4">
    <source>
        <dbReference type="Google" id="ProtNLM"/>
    </source>
</evidence>
<sequence length="245" mass="26195">MHRLLTLLLFAWMSITQAAPFHPAGRWEGQAQLSGQALPLTIDLARDAQGVWQGRITLPGRELAGAPLGDMKWQGQALSTTLSATLSAAFLVPPEPTPTLHLQWRNAQVASGTLSLNGLRAPVNLQRTGDAQIAPPPPPSLPIPDALLGRWVGRYELGGVPREVTLTLSRDAQGEGGGTLLIIGKRRNELKLDAVHLGPSLLRLEARGAGITVEGRWSPTAIDGHFEQGPFEAALPLRRPTGEGQ</sequence>
<evidence type="ECO:0000256" key="1">
    <source>
        <dbReference type="SAM" id="SignalP"/>
    </source>
</evidence>
<evidence type="ECO:0000313" key="2">
    <source>
        <dbReference type="EMBL" id="MBB5203168.1"/>
    </source>
</evidence>
<dbReference type="AlphaFoldDB" id="A0A840S185"/>
<reference evidence="2 3" key="1">
    <citation type="submission" date="2020-08" db="EMBL/GenBank/DDBJ databases">
        <title>Genomic Encyclopedia of Type Strains, Phase IV (KMG-IV): sequencing the most valuable type-strain genomes for metagenomic binning, comparative biology and taxonomic classification.</title>
        <authorList>
            <person name="Goeker M."/>
        </authorList>
    </citation>
    <scope>NUCLEOTIDE SEQUENCE [LARGE SCALE GENOMIC DNA]</scope>
    <source>
        <strain evidence="2 3">DSM 23958</strain>
    </source>
</reference>
<dbReference type="EMBL" id="JACHHO010000001">
    <property type="protein sequence ID" value="MBB5203168.1"/>
    <property type="molecule type" value="Genomic_DNA"/>
</dbReference>
<feature type="signal peptide" evidence="1">
    <location>
        <begin position="1"/>
        <end position="18"/>
    </location>
</feature>
<dbReference type="RefSeq" id="WP_138857759.1">
    <property type="nucleotide sequence ID" value="NZ_CP040709.1"/>
</dbReference>
<organism evidence="2 3">
    <name type="scientific">Inhella inkyongensis</name>
    <dbReference type="NCBI Taxonomy" id="392593"/>
    <lineage>
        <taxon>Bacteria</taxon>
        <taxon>Pseudomonadati</taxon>
        <taxon>Pseudomonadota</taxon>
        <taxon>Betaproteobacteria</taxon>
        <taxon>Burkholderiales</taxon>
        <taxon>Sphaerotilaceae</taxon>
        <taxon>Inhella</taxon>
    </lineage>
</organism>
<evidence type="ECO:0000313" key="3">
    <source>
        <dbReference type="Proteomes" id="UP000554837"/>
    </source>
</evidence>
<name>A0A840S185_9BURK</name>